<proteinExistence type="predicted"/>
<evidence type="ECO:0000313" key="2">
    <source>
        <dbReference type="Proteomes" id="UP000694427"/>
    </source>
</evidence>
<reference evidence="1" key="1">
    <citation type="submission" date="2025-08" db="UniProtKB">
        <authorList>
            <consortium name="Ensembl"/>
        </authorList>
    </citation>
    <scope>IDENTIFICATION</scope>
</reference>
<dbReference type="AlphaFoldDB" id="A0A8C1P8Y5"/>
<reference evidence="1" key="2">
    <citation type="submission" date="2025-09" db="UniProtKB">
        <authorList>
            <consortium name="Ensembl"/>
        </authorList>
    </citation>
    <scope>IDENTIFICATION</scope>
</reference>
<dbReference type="Ensembl" id="ENSCCRT00010113033.1">
    <property type="protein sequence ID" value="ENSCCRP00010101761.1"/>
    <property type="gene ID" value="ENSCCRG00010044782.1"/>
</dbReference>
<keyword evidence="2" id="KW-1185">Reference proteome</keyword>
<protein>
    <submittedName>
        <fullName evidence="1">Uncharacterized protein</fullName>
    </submittedName>
</protein>
<organism evidence="1 2">
    <name type="scientific">Cyprinus carpio</name>
    <name type="common">Common carp</name>
    <dbReference type="NCBI Taxonomy" id="7962"/>
    <lineage>
        <taxon>Eukaryota</taxon>
        <taxon>Metazoa</taxon>
        <taxon>Chordata</taxon>
        <taxon>Craniata</taxon>
        <taxon>Vertebrata</taxon>
        <taxon>Euteleostomi</taxon>
        <taxon>Actinopterygii</taxon>
        <taxon>Neopterygii</taxon>
        <taxon>Teleostei</taxon>
        <taxon>Ostariophysi</taxon>
        <taxon>Cypriniformes</taxon>
        <taxon>Cyprinidae</taxon>
        <taxon>Cyprininae</taxon>
        <taxon>Cyprinus</taxon>
    </lineage>
</organism>
<accession>A0A8C1P8Y5</accession>
<evidence type="ECO:0000313" key="1">
    <source>
        <dbReference type="Ensembl" id="ENSCCRP00010101761.1"/>
    </source>
</evidence>
<name>A0A8C1P8Y5_CYPCA</name>
<dbReference type="Proteomes" id="UP000694427">
    <property type="component" value="Unplaced"/>
</dbReference>
<sequence>FSLSRLAPQITSLIKADGYAYKHRNLALLEKQNISICESGAIKELQSNSQLVIKPADKGNSIVLMNKEDYLWEGNRQLNVQEHYSPLAEPIYPQTTVEIREILEEMCEKKIISGDQKDYSSGSGTPRLRRFYLLPKTHKDPGSWSVPHKIPPGQPIVSDCDSESYYTAEYIEHFLGPISQ</sequence>